<dbReference type="PANTHER" id="PTHR10698">
    <property type="entry name" value="V-TYPE PROTON ATPASE SUBUNIT H"/>
    <property type="match status" value="1"/>
</dbReference>
<dbReference type="Pfam" id="PF03224">
    <property type="entry name" value="V-ATPase_H_N"/>
    <property type="match status" value="1"/>
</dbReference>
<dbReference type="PIRSF" id="PIRSF032184">
    <property type="entry name" value="ATPase_V1_H"/>
    <property type="match status" value="1"/>
</dbReference>
<keyword evidence="2 5" id="KW-0813">Transport</keyword>
<keyword evidence="4 5" id="KW-0406">Ion transport</keyword>
<evidence type="ECO:0000313" key="8">
    <source>
        <dbReference type="Proteomes" id="UP000054251"/>
    </source>
</evidence>
<keyword evidence="8" id="KW-1185">Reference proteome</keyword>
<evidence type="ECO:0000256" key="3">
    <source>
        <dbReference type="ARBA" id="ARBA00022781"/>
    </source>
</evidence>
<dbReference type="Gene3D" id="1.25.10.10">
    <property type="entry name" value="Leucine-rich Repeat Variant"/>
    <property type="match status" value="1"/>
</dbReference>
<protein>
    <recommendedName>
        <fullName evidence="5">V-type proton ATPase subunit H</fullName>
    </recommendedName>
</protein>
<dbReference type="InterPro" id="IPR004908">
    <property type="entry name" value="ATPase_V1-cplx_hsu"/>
</dbReference>
<dbReference type="Gene3D" id="1.25.40.150">
    <property type="entry name" value="V-type ATPase, subunit H, C-terminal domain"/>
    <property type="match status" value="1"/>
</dbReference>
<comment type="function">
    <text evidence="5">Subunit of the V1 complex of vacuolar(H+)-ATPase (V-ATPase), a multisubunit enzyme composed of a peripheral complex (V1) that hydrolyzes ATP and a membrane integral complex (V0) that translocates protons. V-ATPase is responsible for acidifying and maintaining the pH of intracellular compartments.</text>
</comment>
<evidence type="ECO:0000256" key="5">
    <source>
        <dbReference type="PIRNR" id="PIRNR032184"/>
    </source>
</evidence>
<dbReference type="RefSeq" id="XP_015469677.1">
    <property type="nucleotide sequence ID" value="XM_015609544.1"/>
</dbReference>
<proteinExistence type="inferred from homology"/>
<evidence type="ECO:0000313" key="7">
    <source>
        <dbReference type="EMBL" id="KSA03575.1"/>
    </source>
</evidence>
<dbReference type="InterPro" id="IPR038497">
    <property type="entry name" value="ATPase_V1-cplx_hsu_C_sf"/>
</dbReference>
<dbReference type="Pfam" id="PF11698">
    <property type="entry name" value="V-ATPase_H_C"/>
    <property type="match status" value="1"/>
</dbReference>
<evidence type="ECO:0000259" key="6">
    <source>
        <dbReference type="Pfam" id="PF11698"/>
    </source>
</evidence>
<dbReference type="PANTHER" id="PTHR10698:SF0">
    <property type="entry name" value="V-TYPE PROTON ATPASE SUBUNIT H"/>
    <property type="match status" value="1"/>
</dbReference>
<dbReference type="InterPro" id="IPR011987">
    <property type="entry name" value="ATPase_V1-cplx_hsu_C"/>
</dbReference>
<gene>
    <name evidence="7" type="ORF">AC631_00714</name>
</gene>
<dbReference type="EMBL" id="LMYN01000008">
    <property type="protein sequence ID" value="KSA03575.1"/>
    <property type="molecule type" value="Genomic_DNA"/>
</dbReference>
<feature type="domain" description="ATPase V1 complex subunit H C-terminal" evidence="6">
    <location>
        <begin position="354"/>
        <end position="479"/>
    </location>
</feature>
<dbReference type="InterPro" id="IPR011989">
    <property type="entry name" value="ARM-like"/>
</dbReference>
<dbReference type="GeneID" id="26837723"/>
<reference evidence="7 8" key="1">
    <citation type="submission" date="2015-11" db="EMBL/GenBank/DDBJ databases">
        <title>The genome of Debaryomyces fabryi.</title>
        <authorList>
            <person name="Tafer H."/>
            <person name="Lopandic K."/>
        </authorList>
    </citation>
    <scope>NUCLEOTIDE SEQUENCE [LARGE SCALE GENOMIC DNA]</scope>
    <source>
        <strain evidence="7 8">CBS 789</strain>
    </source>
</reference>
<dbReference type="AlphaFoldDB" id="A0A0V1Q515"/>
<sequence length="479" mass="55113">MTVEFNPLIIDINHLSDCKKIIKERIIPWEGLARADVISEDDANLIKILEKQSPENKRSTVLSELQLYTNTILNLLNKLEINSRDDVLKNVLVLINDLLLELPNQEFIDSALALTKLDQSLPFYPFLKHTQNNDVIIKALCLYNLTILLTKANYQDRHLKVDKEILIQVFELLSSDSFIGNSQDLNLQIIGIQLLQELIILKPFKKVYQETHLIANFKPINQLITFQIKRPNSSNLQLLYNFLLTTWILSFSPQISRVLVHHYPELIGSLLTISKDSIKLKIVRMSVSILKNFISLAVSSNEQFKTIKLVLFHDGLNSIKLLQERKFASNGSDEELSNDLNYLYDTLSEIVNNKLTSFDEYLTELENPNLISWSSPTHKSEQFWIQNSGKFKDSSFKLTKKLFDTLSSSNQNDTIKVILLNDLQFLIKNLGDDLINFINNEKNGQYKLLIMNYLEGSIGNNELKYEALKTIQLLVGHNF</sequence>
<comment type="subunit">
    <text evidence="5">V-ATPase is a heteromultimeric enzyme made up of two complexes: the ATP-hydrolytic V1 complex and the proton translocation V0 complex.</text>
</comment>
<dbReference type="InterPro" id="IPR016024">
    <property type="entry name" value="ARM-type_fold"/>
</dbReference>
<organism evidence="7 8">
    <name type="scientific">Debaryomyces fabryi</name>
    <dbReference type="NCBI Taxonomy" id="58627"/>
    <lineage>
        <taxon>Eukaryota</taxon>
        <taxon>Fungi</taxon>
        <taxon>Dikarya</taxon>
        <taxon>Ascomycota</taxon>
        <taxon>Saccharomycotina</taxon>
        <taxon>Pichiomycetes</taxon>
        <taxon>Debaryomycetaceae</taxon>
        <taxon>Debaryomyces</taxon>
    </lineage>
</organism>
<comment type="similarity">
    <text evidence="1 5">Belongs to the V-ATPase H subunit family.</text>
</comment>
<dbReference type="GO" id="GO:0000221">
    <property type="term" value="C:vacuolar proton-transporting V-type ATPase, V1 domain"/>
    <property type="evidence" value="ECO:0007669"/>
    <property type="project" value="UniProtKB-UniRule"/>
</dbReference>
<name>A0A0V1Q515_9ASCO</name>
<accession>A0A0V1Q515</accession>
<dbReference type="OrthoDB" id="10263554at2759"/>
<evidence type="ECO:0000256" key="2">
    <source>
        <dbReference type="ARBA" id="ARBA00022448"/>
    </source>
</evidence>
<dbReference type="SUPFAM" id="SSF48371">
    <property type="entry name" value="ARM repeat"/>
    <property type="match status" value="1"/>
</dbReference>
<keyword evidence="3 5" id="KW-0375">Hydrogen ion transport</keyword>
<dbReference type="GO" id="GO:0046961">
    <property type="term" value="F:proton-transporting ATPase activity, rotational mechanism"/>
    <property type="evidence" value="ECO:0007669"/>
    <property type="project" value="UniProtKB-UniRule"/>
</dbReference>
<evidence type="ECO:0000256" key="4">
    <source>
        <dbReference type="ARBA" id="ARBA00023065"/>
    </source>
</evidence>
<dbReference type="Proteomes" id="UP000054251">
    <property type="component" value="Unassembled WGS sequence"/>
</dbReference>
<comment type="caution">
    <text evidence="7">The sequence shown here is derived from an EMBL/GenBank/DDBJ whole genome shotgun (WGS) entry which is preliminary data.</text>
</comment>
<evidence type="ECO:0000256" key="1">
    <source>
        <dbReference type="ARBA" id="ARBA00008613"/>
    </source>
</evidence>
<dbReference type="GO" id="GO:0000329">
    <property type="term" value="C:fungal-type vacuole membrane"/>
    <property type="evidence" value="ECO:0007669"/>
    <property type="project" value="TreeGrafter"/>
</dbReference>